<evidence type="ECO:0000259" key="1">
    <source>
        <dbReference type="Pfam" id="PF13456"/>
    </source>
</evidence>
<gene>
    <name evidence="2" type="ORF">Dsin_022893</name>
</gene>
<organism evidence="2 3">
    <name type="scientific">Dipteronia sinensis</name>
    <dbReference type="NCBI Taxonomy" id="43782"/>
    <lineage>
        <taxon>Eukaryota</taxon>
        <taxon>Viridiplantae</taxon>
        <taxon>Streptophyta</taxon>
        <taxon>Embryophyta</taxon>
        <taxon>Tracheophyta</taxon>
        <taxon>Spermatophyta</taxon>
        <taxon>Magnoliopsida</taxon>
        <taxon>eudicotyledons</taxon>
        <taxon>Gunneridae</taxon>
        <taxon>Pentapetalae</taxon>
        <taxon>rosids</taxon>
        <taxon>malvids</taxon>
        <taxon>Sapindales</taxon>
        <taxon>Sapindaceae</taxon>
        <taxon>Hippocastanoideae</taxon>
        <taxon>Acereae</taxon>
        <taxon>Dipteronia</taxon>
    </lineage>
</organism>
<dbReference type="InterPro" id="IPR002156">
    <property type="entry name" value="RNaseH_domain"/>
</dbReference>
<proteinExistence type="predicted"/>
<name>A0AAE0E084_9ROSI</name>
<dbReference type="AlphaFoldDB" id="A0AAE0E084"/>
<accession>A0AAE0E084</accession>
<dbReference type="InterPro" id="IPR012337">
    <property type="entry name" value="RNaseH-like_sf"/>
</dbReference>
<dbReference type="Pfam" id="PF13456">
    <property type="entry name" value="RVT_3"/>
    <property type="match status" value="1"/>
</dbReference>
<keyword evidence="3" id="KW-1185">Reference proteome</keyword>
<dbReference type="PANTHER" id="PTHR47723">
    <property type="entry name" value="OS05G0353850 PROTEIN"/>
    <property type="match status" value="1"/>
</dbReference>
<dbReference type="EMBL" id="JANJYJ010000007">
    <property type="protein sequence ID" value="KAK3199478.1"/>
    <property type="molecule type" value="Genomic_DNA"/>
</dbReference>
<protein>
    <recommendedName>
        <fullName evidence="1">RNase H type-1 domain-containing protein</fullName>
    </recommendedName>
</protein>
<dbReference type="Gene3D" id="3.30.420.10">
    <property type="entry name" value="Ribonuclease H-like superfamily/Ribonuclease H"/>
    <property type="match status" value="1"/>
</dbReference>
<dbReference type="Proteomes" id="UP001281410">
    <property type="component" value="Unassembled WGS sequence"/>
</dbReference>
<feature type="domain" description="RNase H type-1" evidence="1">
    <location>
        <begin position="27"/>
        <end position="150"/>
    </location>
</feature>
<comment type="caution">
    <text evidence="2">The sequence shown here is derived from an EMBL/GenBank/DDBJ whole genome shotgun (WGS) entry which is preliminary data.</text>
</comment>
<dbReference type="CDD" id="cd06222">
    <property type="entry name" value="RNase_H_like"/>
    <property type="match status" value="1"/>
</dbReference>
<sequence>MCVDKHNAKVIRLCKWSHPLGNDLTFNVDGSARGGPSLDGIGGALIDANGKIMHLFWSCIGLTNSNTAEVYAIHRACKLISFNQFLAERHIIIISDSKAAVAWVNGEGLGLLNLVDAVYDTRQILLLMNSVSIIFKPWSSNSLADSLAKAGSGLKEERI</sequence>
<reference evidence="2" key="1">
    <citation type="journal article" date="2023" name="Plant J.">
        <title>Genome sequences and population genomics provide insights into the demographic history, inbreeding, and mutation load of two 'living fossil' tree species of Dipteronia.</title>
        <authorList>
            <person name="Feng Y."/>
            <person name="Comes H.P."/>
            <person name="Chen J."/>
            <person name="Zhu S."/>
            <person name="Lu R."/>
            <person name="Zhang X."/>
            <person name="Li P."/>
            <person name="Qiu J."/>
            <person name="Olsen K.M."/>
            <person name="Qiu Y."/>
        </authorList>
    </citation>
    <scope>NUCLEOTIDE SEQUENCE</scope>
    <source>
        <strain evidence="2">NBL</strain>
    </source>
</reference>
<dbReference type="SUPFAM" id="SSF53098">
    <property type="entry name" value="Ribonuclease H-like"/>
    <property type="match status" value="1"/>
</dbReference>
<dbReference type="GO" id="GO:0003676">
    <property type="term" value="F:nucleic acid binding"/>
    <property type="evidence" value="ECO:0007669"/>
    <property type="project" value="InterPro"/>
</dbReference>
<dbReference type="InterPro" id="IPR036397">
    <property type="entry name" value="RNaseH_sf"/>
</dbReference>
<dbReference type="GO" id="GO:0004523">
    <property type="term" value="F:RNA-DNA hybrid ribonuclease activity"/>
    <property type="evidence" value="ECO:0007669"/>
    <property type="project" value="InterPro"/>
</dbReference>
<dbReference type="InterPro" id="IPR044730">
    <property type="entry name" value="RNase_H-like_dom_plant"/>
</dbReference>
<dbReference type="InterPro" id="IPR053151">
    <property type="entry name" value="RNase_H-like"/>
</dbReference>
<dbReference type="PANTHER" id="PTHR47723:SF22">
    <property type="entry name" value="RNASE H TYPE-1 DOMAIN-CONTAINING PROTEIN"/>
    <property type="match status" value="1"/>
</dbReference>
<evidence type="ECO:0000313" key="2">
    <source>
        <dbReference type="EMBL" id="KAK3199478.1"/>
    </source>
</evidence>
<evidence type="ECO:0000313" key="3">
    <source>
        <dbReference type="Proteomes" id="UP001281410"/>
    </source>
</evidence>